<dbReference type="EMBL" id="AEJB01000555">
    <property type="protein sequence ID" value="ELP63034.1"/>
    <property type="molecule type" value="Genomic_DNA"/>
</dbReference>
<keyword evidence="10" id="KW-1185">Reference proteome</keyword>
<evidence type="ECO:0000256" key="1">
    <source>
        <dbReference type="ARBA" id="ARBA00004651"/>
    </source>
</evidence>
<feature type="domain" description="ABC transmembrane type-1" evidence="8">
    <location>
        <begin position="109"/>
        <end position="322"/>
    </location>
</feature>
<organism evidence="9 10">
    <name type="scientific">Streptomyces turgidiscabies (strain Car8)</name>
    <dbReference type="NCBI Taxonomy" id="698760"/>
    <lineage>
        <taxon>Bacteria</taxon>
        <taxon>Bacillati</taxon>
        <taxon>Actinomycetota</taxon>
        <taxon>Actinomycetes</taxon>
        <taxon>Kitasatosporales</taxon>
        <taxon>Streptomycetaceae</taxon>
        <taxon>Streptomyces</taxon>
    </lineage>
</organism>
<feature type="transmembrane region" description="Helical" evidence="7">
    <location>
        <begin position="195"/>
        <end position="218"/>
    </location>
</feature>
<dbReference type="InterPro" id="IPR000515">
    <property type="entry name" value="MetI-like"/>
</dbReference>
<dbReference type="CDD" id="cd06261">
    <property type="entry name" value="TM_PBP2"/>
    <property type="match status" value="1"/>
</dbReference>
<keyword evidence="3" id="KW-1003">Cell membrane</keyword>
<keyword evidence="5 7" id="KW-1133">Transmembrane helix</keyword>
<dbReference type="Pfam" id="PF00528">
    <property type="entry name" value="BPD_transp_1"/>
    <property type="match status" value="1"/>
</dbReference>
<evidence type="ECO:0000313" key="10">
    <source>
        <dbReference type="Proteomes" id="UP000010931"/>
    </source>
</evidence>
<dbReference type="Proteomes" id="UP000010931">
    <property type="component" value="Unassembled WGS sequence"/>
</dbReference>
<name>L7EVY3_STRT8</name>
<feature type="transmembrane region" description="Helical" evidence="7">
    <location>
        <begin position="52"/>
        <end position="78"/>
    </location>
</feature>
<comment type="similarity">
    <text evidence="7">Belongs to the binding-protein-dependent transport system permease family.</text>
</comment>
<dbReference type="Gene3D" id="1.10.3720.10">
    <property type="entry name" value="MetI-like"/>
    <property type="match status" value="1"/>
</dbReference>
<evidence type="ECO:0000259" key="8">
    <source>
        <dbReference type="PROSITE" id="PS50928"/>
    </source>
</evidence>
<dbReference type="PANTHER" id="PTHR30193:SF37">
    <property type="entry name" value="INNER MEMBRANE ABC TRANSPORTER PERMEASE PROTEIN YCJO"/>
    <property type="match status" value="1"/>
</dbReference>
<evidence type="ECO:0000256" key="2">
    <source>
        <dbReference type="ARBA" id="ARBA00022448"/>
    </source>
</evidence>
<accession>L7EVY3</accession>
<comment type="subcellular location">
    <subcellularLocation>
        <location evidence="1 7">Cell membrane</location>
        <topology evidence="1 7">Multi-pass membrane protein</topology>
    </subcellularLocation>
</comment>
<dbReference type="PATRIC" id="fig|698760.3.peg.8048"/>
<feature type="transmembrane region" description="Helical" evidence="7">
    <location>
        <begin position="108"/>
        <end position="131"/>
    </location>
</feature>
<evidence type="ECO:0000256" key="7">
    <source>
        <dbReference type="RuleBase" id="RU363032"/>
    </source>
</evidence>
<evidence type="ECO:0000256" key="3">
    <source>
        <dbReference type="ARBA" id="ARBA00022475"/>
    </source>
</evidence>
<reference evidence="9 10" key="1">
    <citation type="journal article" date="2011" name="Plasmid">
        <title>Streptomyces turgidiscabies Car8 contains a modular pathogenicity island that shares virulence genes with other actinobacterial plant pathogens.</title>
        <authorList>
            <person name="Huguet-Tapia J.C."/>
            <person name="Badger J.H."/>
            <person name="Loria R."/>
            <person name="Pettis G.S."/>
        </authorList>
    </citation>
    <scope>NUCLEOTIDE SEQUENCE [LARGE SCALE GENOMIC DNA]</scope>
    <source>
        <strain evidence="9 10">Car8</strain>
    </source>
</reference>
<evidence type="ECO:0000256" key="5">
    <source>
        <dbReference type="ARBA" id="ARBA00022989"/>
    </source>
</evidence>
<protein>
    <submittedName>
        <fullName evidence="9">ABC transporter, permease protein</fullName>
    </submittedName>
</protein>
<keyword evidence="6 7" id="KW-0472">Membrane</keyword>
<evidence type="ECO:0000313" key="9">
    <source>
        <dbReference type="EMBL" id="ELP63034.1"/>
    </source>
</evidence>
<feature type="transmembrane region" description="Helical" evidence="7">
    <location>
        <begin position="249"/>
        <end position="269"/>
    </location>
</feature>
<keyword evidence="4 7" id="KW-0812">Transmembrane</keyword>
<feature type="transmembrane region" description="Helical" evidence="7">
    <location>
        <begin position="143"/>
        <end position="163"/>
    </location>
</feature>
<dbReference type="InterPro" id="IPR051393">
    <property type="entry name" value="ABC_transporter_permease"/>
</dbReference>
<dbReference type="GO" id="GO:0055085">
    <property type="term" value="P:transmembrane transport"/>
    <property type="evidence" value="ECO:0007669"/>
    <property type="project" value="InterPro"/>
</dbReference>
<evidence type="ECO:0000256" key="4">
    <source>
        <dbReference type="ARBA" id="ARBA00022692"/>
    </source>
</evidence>
<dbReference type="InterPro" id="IPR035906">
    <property type="entry name" value="MetI-like_sf"/>
</dbReference>
<keyword evidence="2 7" id="KW-0813">Transport</keyword>
<gene>
    <name evidence="9" type="ORF">STRTUCAR8_10013</name>
</gene>
<dbReference type="AlphaFoldDB" id="L7EVY3"/>
<dbReference type="PROSITE" id="PS50928">
    <property type="entry name" value="ABC_TM1"/>
    <property type="match status" value="1"/>
</dbReference>
<comment type="caution">
    <text evidence="9">The sequence shown here is derived from an EMBL/GenBank/DDBJ whole genome shotgun (WGS) entry which is preliminary data.</text>
</comment>
<dbReference type="PANTHER" id="PTHR30193">
    <property type="entry name" value="ABC TRANSPORTER PERMEASE PROTEIN"/>
    <property type="match status" value="1"/>
</dbReference>
<evidence type="ECO:0000256" key="6">
    <source>
        <dbReference type="ARBA" id="ARBA00023136"/>
    </source>
</evidence>
<dbReference type="STRING" id="85558.T45_04534"/>
<dbReference type="GO" id="GO:0005886">
    <property type="term" value="C:plasma membrane"/>
    <property type="evidence" value="ECO:0007669"/>
    <property type="project" value="UniProtKB-SubCell"/>
</dbReference>
<sequence length="334" mass="36180">MATDNALNRFKKGGVLMAIAPHEQLPDHDRPHRLPDAEPVSEVRRARNTPPWWFALPAALLFAFVVLVPSVRGVYYAFTDWDGLDPHFSFVGLDNFSELFRDPDARQAIWHTLLIAVSITVIQNALGLLLALGVNSAIKSRNVLRVLLFAPAVITPIVTAYLWRNLLGPDGAVNSLLSAVGLGSLRQDWLGSPTVALWSVVGVIVWQFAGYSMVIFLAGLQSVPKEVHEAASMDGAGPVRRFWSVTRPLLAPALTINLMLSIIGGIKLFDQVYALTGGGPGHATDTLSTLIYKDAFTLGEFGYSIALAVILTIIVAVVSTGQYAVLSRNERATS</sequence>
<feature type="transmembrane region" description="Helical" evidence="7">
    <location>
        <begin position="301"/>
        <end position="326"/>
    </location>
</feature>
<proteinExistence type="inferred from homology"/>
<dbReference type="SUPFAM" id="SSF161098">
    <property type="entry name" value="MetI-like"/>
    <property type="match status" value="1"/>
</dbReference>